<feature type="region of interest" description="Disordered" evidence="1">
    <location>
        <begin position="153"/>
        <end position="179"/>
    </location>
</feature>
<organism evidence="5 6">
    <name type="scientific">Corynebacterium urealyticum</name>
    <dbReference type="NCBI Taxonomy" id="43771"/>
    <lineage>
        <taxon>Bacteria</taxon>
        <taxon>Bacillati</taxon>
        <taxon>Actinomycetota</taxon>
        <taxon>Actinomycetes</taxon>
        <taxon>Mycobacteriales</taxon>
        <taxon>Corynebacteriaceae</taxon>
        <taxon>Corynebacterium</taxon>
    </lineage>
</organism>
<evidence type="ECO:0000256" key="3">
    <source>
        <dbReference type="SAM" id="SignalP"/>
    </source>
</evidence>
<evidence type="ECO:0000256" key="2">
    <source>
        <dbReference type="SAM" id="Phobius"/>
    </source>
</evidence>
<dbReference type="InterPro" id="IPR007331">
    <property type="entry name" value="Htaa"/>
</dbReference>
<sequence>MLKRILVTAIAATAITVPQASAAEAETCTIESGSFDWGVKQSWRKYIKGRIAQGTWETAGSVAENGEPNAKDFTFGFDVDPATSTVTVDENGNVTASKIRAKDSSVTFTGHHGALYSKMINPFVQTDGDKAQLGSEYEAYFVEGKAMHEYKPADRTEENKRTGEGAFGHGKAQWKKEGDTLTLDASDVTYVPQPGTDEDGAVEGVDFLFMGMYGPNYNPEVDGAKVTLKVSCEKKEPETPETTEPKGPEATEDPKEPETPETTEPKGPEATEDPKEPETTTPEAPKPTEPGTTTPETPKPTEPENPKGPETPKPDKDKDGQGDKDTGSSAISKFKNFWNYFLGAVAIGGMFGILWQAVVKSGALDNIRSFFQR</sequence>
<evidence type="ECO:0000256" key="1">
    <source>
        <dbReference type="SAM" id="MobiDB-lite"/>
    </source>
</evidence>
<feature type="compositionally biased region" description="Basic and acidic residues" evidence="1">
    <location>
        <begin position="299"/>
        <end position="326"/>
    </location>
</feature>
<feature type="transmembrane region" description="Helical" evidence="2">
    <location>
        <begin position="337"/>
        <end position="359"/>
    </location>
</feature>
<reference evidence="5 6" key="1">
    <citation type="submission" date="2019-08" db="EMBL/GenBank/DDBJ databases">
        <title>Draft genome of C. urealyticum strain VH4248.</title>
        <authorList>
            <person name="Navas J."/>
        </authorList>
    </citation>
    <scope>NUCLEOTIDE SEQUENCE [LARGE SCALE GENOMIC DNA]</scope>
    <source>
        <strain evidence="5 6">VH4248</strain>
    </source>
</reference>
<dbReference type="EMBL" id="VSZI01000001">
    <property type="protein sequence ID" value="TYR20346.1"/>
    <property type="molecule type" value="Genomic_DNA"/>
</dbReference>
<feature type="region of interest" description="Disordered" evidence="1">
    <location>
        <begin position="233"/>
        <end position="330"/>
    </location>
</feature>
<dbReference type="AlphaFoldDB" id="A0A5D4FUX2"/>
<keyword evidence="2" id="KW-0812">Transmembrane</keyword>
<feature type="chain" id="PRO_5039358206" description="Htaa domain-containing protein" evidence="3">
    <location>
        <begin position="23"/>
        <end position="373"/>
    </location>
</feature>
<keyword evidence="3" id="KW-0732">Signal</keyword>
<comment type="caution">
    <text evidence="5">The sequence shown here is derived from an EMBL/GenBank/DDBJ whole genome shotgun (WGS) entry which is preliminary data.</text>
</comment>
<feature type="compositionally biased region" description="Basic and acidic residues" evidence="1">
    <location>
        <begin position="233"/>
        <end position="278"/>
    </location>
</feature>
<name>A0A5D4FUX2_9CORY</name>
<feature type="compositionally biased region" description="Basic and acidic residues" evidence="1">
    <location>
        <begin position="153"/>
        <end position="163"/>
    </location>
</feature>
<accession>A0A5D4FUX2</accession>
<keyword evidence="2" id="KW-1133">Transmembrane helix</keyword>
<evidence type="ECO:0000259" key="4">
    <source>
        <dbReference type="Pfam" id="PF04213"/>
    </source>
</evidence>
<evidence type="ECO:0000313" key="6">
    <source>
        <dbReference type="Proteomes" id="UP000324726"/>
    </source>
</evidence>
<gene>
    <name evidence="5" type="ORF">FYJ87_05105</name>
</gene>
<feature type="domain" description="Htaa" evidence="4">
    <location>
        <begin position="32"/>
        <end position="187"/>
    </location>
</feature>
<feature type="signal peptide" evidence="3">
    <location>
        <begin position="1"/>
        <end position="22"/>
    </location>
</feature>
<dbReference type="Proteomes" id="UP000324726">
    <property type="component" value="Unassembled WGS sequence"/>
</dbReference>
<proteinExistence type="predicted"/>
<feature type="compositionally biased region" description="Low complexity" evidence="1">
    <location>
        <begin position="279"/>
        <end position="296"/>
    </location>
</feature>
<dbReference type="Pfam" id="PF04213">
    <property type="entry name" value="HtaA"/>
    <property type="match status" value="1"/>
</dbReference>
<keyword evidence="2" id="KW-0472">Membrane</keyword>
<protein>
    <recommendedName>
        <fullName evidence="4">Htaa domain-containing protein</fullName>
    </recommendedName>
</protein>
<evidence type="ECO:0000313" key="5">
    <source>
        <dbReference type="EMBL" id="TYR20346.1"/>
    </source>
</evidence>